<sequence length="66" mass="7545">MVCMDVRPTDPGEILSIQQVAEITGLAVKTLRNMRTKGEGPPMWVLRGRVRCYRSDLDAWITAERR</sequence>
<comment type="caution">
    <text evidence="2">The sequence shown here is derived from an EMBL/GenBank/DDBJ whole genome shotgun (WGS) entry which is preliminary data.</text>
</comment>
<proteinExistence type="predicted"/>
<dbReference type="STRING" id="36807.Mlaev_01068"/>
<dbReference type="SUPFAM" id="SSF46955">
    <property type="entry name" value="Putative DNA-binding domain"/>
    <property type="match status" value="1"/>
</dbReference>
<dbReference type="PATRIC" id="fig|36807.3.peg.1097"/>
<dbReference type="Pfam" id="PF12728">
    <property type="entry name" value="HTH_17"/>
    <property type="match status" value="1"/>
</dbReference>
<organism evidence="2 3">
    <name type="scientific">Microbacterium laevaniformans</name>
    <dbReference type="NCBI Taxonomy" id="36807"/>
    <lineage>
        <taxon>Bacteria</taxon>
        <taxon>Bacillati</taxon>
        <taxon>Actinomycetota</taxon>
        <taxon>Actinomycetes</taxon>
        <taxon>Micrococcales</taxon>
        <taxon>Microbacteriaceae</taxon>
        <taxon>Microbacterium</taxon>
    </lineage>
</organism>
<dbReference type="InterPro" id="IPR009061">
    <property type="entry name" value="DNA-bd_dom_put_sf"/>
</dbReference>
<name>A0A150HFB5_9MICO</name>
<evidence type="ECO:0000313" key="2">
    <source>
        <dbReference type="EMBL" id="KXZ60817.1"/>
    </source>
</evidence>
<reference evidence="2 3" key="1">
    <citation type="submission" date="2016-01" db="EMBL/GenBank/DDBJ databases">
        <title>Draft genome sequences of Microbacterium laevaniformans LCDC 91-0039 and the type strain of Microbacterium hominis LCDC 84-209.</title>
        <authorList>
            <person name="Bernier A.-M."/>
            <person name="Bernard K."/>
        </authorList>
    </citation>
    <scope>NUCLEOTIDE SEQUENCE [LARGE SCALE GENOMIC DNA]</scope>
    <source>
        <strain evidence="2 3">LCDC 91-0039</strain>
    </source>
</reference>
<dbReference type="InterPro" id="IPR041657">
    <property type="entry name" value="HTH_17"/>
</dbReference>
<dbReference type="Proteomes" id="UP000075357">
    <property type="component" value="Unassembled WGS sequence"/>
</dbReference>
<gene>
    <name evidence="2" type="ORF">Mlaev_01068</name>
</gene>
<feature type="domain" description="Helix-turn-helix" evidence="1">
    <location>
        <begin position="15"/>
        <end position="64"/>
    </location>
</feature>
<dbReference type="EMBL" id="LRAD01000026">
    <property type="protein sequence ID" value="KXZ60817.1"/>
    <property type="molecule type" value="Genomic_DNA"/>
</dbReference>
<evidence type="ECO:0000313" key="3">
    <source>
        <dbReference type="Proteomes" id="UP000075357"/>
    </source>
</evidence>
<dbReference type="AlphaFoldDB" id="A0A150HFB5"/>
<keyword evidence="3" id="KW-1185">Reference proteome</keyword>
<protein>
    <submittedName>
        <fullName evidence="2">Helix-turn-helix domain protein</fullName>
    </submittedName>
</protein>
<accession>A0A150HFB5</accession>
<evidence type="ECO:0000259" key="1">
    <source>
        <dbReference type="Pfam" id="PF12728"/>
    </source>
</evidence>